<comment type="catalytic activity">
    <reaction evidence="12 14">
        <text>2 cob(II)yrinate a,c diamide + reduced [electron-transfer flavoprotein] + 2 ATP = 2 adenosylcob(III)yrinate a,c-diamide + 2 triphosphate + oxidized [electron-transfer flavoprotein] + 3 H(+)</text>
        <dbReference type="Rhea" id="RHEA:11528"/>
        <dbReference type="Rhea" id="RHEA-COMP:10685"/>
        <dbReference type="Rhea" id="RHEA-COMP:10686"/>
        <dbReference type="ChEBI" id="CHEBI:15378"/>
        <dbReference type="ChEBI" id="CHEBI:18036"/>
        <dbReference type="ChEBI" id="CHEBI:30616"/>
        <dbReference type="ChEBI" id="CHEBI:57692"/>
        <dbReference type="ChEBI" id="CHEBI:58307"/>
        <dbReference type="ChEBI" id="CHEBI:58503"/>
        <dbReference type="ChEBI" id="CHEBI:58537"/>
        <dbReference type="EC" id="2.5.1.17"/>
    </reaction>
</comment>
<dbReference type="PANTHER" id="PTHR12213:SF0">
    <property type="entry name" value="CORRINOID ADENOSYLTRANSFERASE MMAB"/>
    <property type="match status" value="1"/>
</dbReference>
<keyword evidence="7 14" id="KW-0547">Nucleotide-binding</keyword>
<comment type="catalytic activity">
    <reaction evidence="13 14">
        <text>2 cob(II)alamin + reduced [electron-transfer flavoprotein] + 2 ATP = 2 adenosylcob(III)alamin + 2 triphosphate + oxidized [electron-transfer flavoprotein] + 3 H(+)</text>
        <dbReference type="Rhea" id="RHEA:28671"/>
        <dbReference type="Rhea" id="RHEA-COMP:10685"/>
        <dbReference type="Rhea" id="RHEA-COMP:10686"/>
        <dbReference type="ChEBI" id="CHEBI:15378"/>
        <dbReference type="ChEBI" id="CHEBI:16304"/>
        <dbReference type="ChEBI" id="CHEBI:18036"/>
        <dbReference type="ChEBI" id="CHEBI:18408"/>
        <dbReference type="ChEBI" id="CHEBI:30616"/>
        <dbReference type="ChEBI" id="CHEBI:57692"/>
        <dbReference type="ChEBI" id="CHEBI:58307"/>
        <dbReference type="EC" id="2.5.1.17"/>
    </reaction>
</comment>
<evidence type="ECO:0000256" key="12">
    <source>
        <dbReference type="ARBA" id="ARBA00048555"/>
    </source>
</evidence>
<evidence type="ECO:0000259" key="15">
    <source>
        <dbReference type="Pfam" id="PF01923"/>
    </source>
</evidence>
<dbReference type="NCBIfam" id="TIGR00636">
    <property type="entry name" value="PduO_Nterm"/>
    <property type="match status" value="1"/>
</dbReference>
<evidence type="ECO:0000256" key="1">
    <source>
        <dbReference type="ARBA" id="ARBA00005121"/>
    </source>
</evidence>
<dbReference type="EMBL" id="JAGRPV010000001">
    <property type="protein sequence ID" value="MDI4644641.1"/>
    <property type="molecule type" value="Genomic_DNA"/>
</dbReference>
<dbReference type="SUPFAM" id="SSF89028">
    <property type="entry name" value="Cobalamin adenosyltransferase-like"/>
    <property type="match status" value="1"/>
</dbReference>
<dbReference type="PANTHER" id="PTHR12213">
    <property type="entry name" value="CORRINOID ADENOSYLTRANSFERASE"/>
    <property type="match status" value="1"/>
</dbReference>
<evidence type="ECO:0000256" key="10">
    <source>
        <dbReference type="ARBA" id="ARBA00033334"/>
    </source>
</evidence>
<keyword evidence="5 14" id="KW-0169">Cobalamin biosynthesis</keyword>
<dbReference type="EC" id="2.5.1.17" evidence="3 14"/>
<evidence type="ECO:0000256" key="14">
    <source>
        <dbReference type="RuleBase" id="RU366026"/>
    </source>
</evidence>
<dbReference type="InterPro" id="IPR029499">
    <property type="entry name" value="PduO-typ"/>
</dbReference>
<evidence type="ECO:0000256" key="7">
    <source>
        <dbReference type="ARBA" id="ARBA00022741"/>
    </source>
</evidence>
<evidence type="ECO:0000256" key="13">
    <source>
        <dbReference type="ARBA" id="ARBA00048692"/>
    </source>
</evidence>
<dbReference type="Pfam" id="PF01923">
    <property type="entry name" value="Cob_adeno_trans"/>
    <property type="match status" value="1"/>
</dbReference>
<evidence type="ECO:0000256" key="2">
    <source>
        <dbReference type="ARBA" id="ARBA00007487"/>
    </source>
</evidence>
<reference evidence="16" key="1">
    <citation type="submission" date="2023-04" db="EMBL/GenBank/DDBJ databases">
        <title>Comparative genomic analysis of Cohnella hashimotonis sp. nov., isolated from the International Space Station.</title>
        <authorList>
            <person name="Venkateswaran K."/>
            <person name="Simpson A."/>
        </authorList>
    </citation>
    <scope>NUCLEOTIDE SEQUENCE</scope>
    <source>
        <strain evidence="16">F6_2S_P_1</strain>
    </source>
</reference>
<comment type="pathway">
    <text evidence="1 14">Cofactor biosynthesis; adenosylcobalamin biosynthesis; adenosylcobalamin from cob(II)yrinate a,c-diamide: step 2/7.</text>
</comment>
<dbReference type="Gene3D" id="1.20.1200.10">
    <property type="entry name" value="Cobalamin adenosyltransferase-like"/>
    <property type="match status" value="1"/>
</dbReference>
<proteinExistence type="inferred from homology"/>
<dbReference type="Proteomes" id="UP001161691">
    <property type="component" value="Unassembled WGS sequence"/>
</dbReference>
<keyword evidence="8 14" id="KW-0067">ATP-binding</keyword>
<sequence length="210" mass="22644">MKLYTRTGDKGTTSVIGGKVNKDDERVEAFGTIDELNAFVGQAAATAGTGAEKTADAANEPPGGIRAFQVRLLEELTVIQHELFDCGSDLSYAEPQPEQLKVKSELVERLEAWIDRHEAGNPPIARFILPGGTATAAALHVCRTVCRRAERAVVTLAATGRPCPPEVAKYLNRLSDYFFAAARAANAKAGVQDVEYERGAAVFRRIGKEL</sequence>
<evidence type="ECO:0000256" key="11">
    <source>
        <dbReference type="ARBA" id="ARBA00033354"/>
    </source>
</evidence>
<dbReference type="GO" id="GO:0008817">
    <property type="term" value="F:corrinoid adenosyltransferase activity"/>
    <property type="evidence" value="ECO:0007669"/>
    <property type="project" value="UniProtKB-EC"/>
</dbReference>
<evidence type="ECO:0000256" key="4">
    <source>
        <dbReference type="ARBA" id="ARBA00020963"/>
    </source>
</evidence>
<evidence type="ECO:0000256" key="6">
    <source>
        <dbReference type="ARBA" id="ARBA00022679"/>
    </source>
</evidence>
<evidence type="ECO:0000313" key="17">
    <source>
        <dbReference type="Proteomes" id="UP001161691"/>
    </source>
</evidence>
<evidence type="ECO:0000256" key="5">
    <source>
        <dbReference type="ARBA" id="ARBA00022573"/>
    </source>
</evidence>
<evidence type="ECO:0000256" key="8">
    <source>
        <dbReference type="ARBA" id="ARBA00022840"/>
    </source>
</evidence>
<keyword evidence="17" id="KW-1185">Reference proteome</keyword>
<evidence type="ECO:0000256" key="3">
    <source>
        <dbReference type="ARBA" id="ARBA00012454"/>
    </source>
</evidence>
<dbReference type="RefSeq" id="WP_282907631.1">
    <property type="nucleotide sequence ID" value="NZ_JAGRPV010000001.1"/>
</dbReference>
<protein>
    <recommendedName>
        <fullName evidence="4 14">Corrinoid adenosyltransferase</fullName>
        <ecNumber evidence="3 14">2.5.1.17</ecNumber>
    </recommendedName>
    <alternativeName>
        <fullName evidence="9 14">Cob(II)alamin adenosyltransferase</fullName>
    </alternativeName>
    <alternativeName>
        <fullName evidence="11 14">Cob(II)yrinic acid a,c-diamide adenosyltransferase</fullName>
    </alternativeName>
    <alternativeName>
        <fullName evidence="10 14">Cobinamide/cobalamin adenosyltransferase</fullName>
    </alternativeName>
</protein>
<dbReference type="InterPro" id="IPR016030">
    <property type="entry name" value="CblAdoTrfase-like"/>
</dbReference>
<organism evidence="16 17">
    <name type="scientific">Cohnella hashimotonis</name>
    <dbReference type="NCBI Taxonomy" id="2826895"/>
    <lineage>
        <taxon>Bacteria</taxon>
        <taxon>Bacillati</taxon>
        <taxon>Bacillota</taxon>
        <taxon>Bacilli</taxon>
        <taxon>Bacillales</taxon>
        <taxon>Paenibacillaceae</taxon>
        <taxon>Cohnella</taxon>
    </lineage>
</organism>
<comment type="similarity">
    <text evidence="2 14">Belongs to the Cob(I)alamin adenosyltransferase family.</text>
</comment>
<evidence type="ECO:0000313" key="16">
    <source>
        <dbReference type="EMBL" id="MDI4644641.1"/>
    </source>
</evidence>
<gene>
    <name evidence="16" type="ORF">KB449_06680</name>
</gene>
<comment type="caution">
    <text evidence="16">The sequence shown here is derived from an EMBL/GenBank/DDBJ whole genome shotgun (WGS) entry which is preliminary data.</text>
</comment>
<name>A0ABT6TDI9_9BACL</name>
<accession>A0ABT6TDI9</accession>
<keyword evidence="6 14" id="KW-0808">Transferase</keyword>
<feature type="domain" description="Cobalamin adenosyltransferase-like" evidence="15">
    <location>
        <begin position="3"/>
        <end position="184"/>
    </location>
</feature>
<evidence type="ECO:0000256" key="9">
    <source>
        <dbReference type="ARBA" id="ARBA00031529"/>
    </source>
</evidence>
<dbReference type="InterPro" id="IPR036451">
    <property type="entry name" value="CblAdoTrfase-like_sf"/>
</dbReference>